<dbReference type="AlphaFoldDB" id="A0A1I8ACJ3"/>
<keyword evidence="3" id="KW-0732">Signal</keyword>
<dbReference type="InterPro" id="IPR001124">
    <property type="entry name" value="Lipid-bd_serum_glycop_C"/>
</dbReference>
<dbReference type="InterPro" id="IPR017942">
    <property type="entry name" value="Lipid-bd_serum_glycop_N"/>
</dbReference>
<dbReference type="Proteomes" id="UP000095287">
    <property type="component" value="Unplaced"/>
</dbReference>
<dbReference type="GO" id="GO:0008289">
    <property type="term" value="F:lipid binding"/>
    <property type="evidence" value="ECO:0007669"/>
    <property type="project" value="InterPro"/>
</dbReference>
<evidence type="ECO:0000313" key="5">
    <source>
        <dbReference type="Proteomes" id="UP000095287"/>
    </source>
</evidence>
<evidence type="ECO:0000256" key="1">
    <source>
        <dbReference type="ARBA" id="ARBA00007292"/>
    </source>
</evidence>
<feature type="domain" description="Lipid-binding serum glycoprotein N-terminal" evidence="4">
    <location>
        <begin position="28"/>
        <end position="254"/>
    </location>
</feature>
<evidence type="ECO:0000256" key="3">
    <source>
        <dbReference type="SAM" id="SignalP"/>
    </source>
</evidence>
<organism evidence="5 6">
    <name type="scientific">Steinernema glaseri</name>
    <dbReference type="NCBI Taxonomy" id="37863"/>
    <lineage>
        <taxon>Eukaryota</taxon>
        <taxon>Metazoa</taxon>
        <taxon>Ecdysozoa</taxon>
        <taxon>Nematoda</taxon>
        <taxon>Chromadorea</taxon>
        <taxon>Rhabditida</taxon>
        <taxon>Tylenchina</taxon>
        <taxon>Panagrolaimomorpha</taxon>
        <taxon>Strongyloidoidea</taxon>
        <taxon>Steinernematidae</taxon>
        <taxon>Steinernema</taxon>
    </lineage>
</organism>
<dbReference type="Pfam" id="PF02886">
    <property type="entry name" value="LBP_BPI_CETP_C"/>
    <property type="match status" value="1"/>
</dbReference>
<keyword evidence="5" id="KW-1185">Reference proteome</keyword>
<feature type="signal peptide" evidence="3">
    <location>
        <begin position="1"/>
        <end position="20"/>
    </location>
</feature>
<keyword evidence="2" id="KW-1015">Disulfide bond</keyword>
<dbReference type="WBParaSite" id="L893_g4345.t1">
    <property type="protein sequence ID" value="L893_g4345.t1"/>
    <property type="gene ID" value="L893_g4345"/>
</dbReference>
<dbReference type="SUPFAM" id="SSF55394">
    <property type="entry name" value="Bactericidal permeability-increasing protein, BPI"/>
    <property type="match status" value="2"/>
</dbReference>
<proteinExistence type="inferred from homology"/>
<evidence type="ECO:0000259" key="4">
    <source>
        <dbReference type="SMART" id="SM00328"/>
    </source>
</evidence>
<dbReference type="GO" id="GO:0005615">
    <property type="term" value="C:extracellular space"/>
    <property type="evidence" value="ECO:0007669"/>
    <property type="project" value="TreeGrafter"/>
</dbReference>
<dbReference type="InterPro" id="IPR032942">
    <property type="entry name" value="BPI/LBP/Plunc"/>
</dbReference>
<protein>
    <submittedName>
        <fullName evidence="6">BPI1 domain-containing protein</fullName>
    </submittedName>
</protein>
<dbReference type="Gene3D" id="3.15.20.10">
    <property type="entry name" value="Bactericidal permeability-increasing protein, domain 2"/>
    <property type="match status" value="1"/>
</dbReference>
<dbReference type="Gene3D" id="3.15.10.10">
    <property type="entry name" value="Bactericidal permeability-increasing protein, domain 1"/>
    <property type="match status" value="1"/>
</dbReference>
<dbReference type="PANTHER" id="PTHR10504:SF133">
    <property type="entry name" value="LIPID-BINDING SERUM GLYCOPROTEIN C-TERMINAL DOMAIN-CONTAINING PROTEIN"/>
    <property type="match status" value="1"/>
</dbReference>
<comment type="similarity">
    <text evidence="1">Belongs to the BPI/LBP/Plunc superfamily. BPI/LBP family.</text>
</comment>
<evidence type="ECO:0000313" key="6">
    <source>
        <dbReference type="WBParaSite" id="L893_g4345.t1"/>
    </source>
</evidence>
<sequence length="490" mass="53172">MTAHLCLLLLLTTLVNSAQGTAPGAEIQVNQRGLDAFAQVGVSLLNKRIPGMSIPDASSFMSEDIHFDWSLWDIKIDKFHVDETKTGVSGQPSDKIEDLSFDITANYRIKVREGWVHASKSGTIEAWTSGAKTEVTVSITLDNGRPHLNPVYCDANLGDFEIKFHGGLISKIIDIFRKAIAKHLKSKLNGVICDEVTKIVSQEGNGLIATVPFEYNFGGDASGFHVDYSLTSSPYATNQYIGIPVLGKFWYDGHRGDSAIPKPTGAVKPLARNEMVCIALDGQGLFGSATYAFRQSPKSHFNIDSNVLRHFPAKISQYFTCDCTGKECITTLIPEIKAFCKPGASLVVDAEATAFPGFHFNASGAYLSVQGKGEFKMVLPDGLSTPLFELDATIGILIQSNLRIENWVIKGDVKLYSAELSARSPVVPISTNHIQALWKEALSAVVSGIADTVLSHGIPLPNLPKATPVDPKFAFSSNELLFCCDLKPSF</sequence>
<dbReference type="Pfam" id="PF01273">
    <property type="entry name" value="LBP_BPI_CETP"/>
    <property type="match status" value="1"/>
</dbReference>
<evidence type="ECO:0000256" key="2">
    <source>
        <dbReference type="ARBA" id="ARBA00023157"/>
    </source>
</evidence>
<feature type="chain" id="PRO_5009314545" evidence="3">
    <location>
        <begin position="21"/>
        <end position="490"/>
    </location>
</feature>
<reference evidence="6" key="1">
    <citation type="submission" date="2016-11" db="UniProtKB">
        <authorList>
            <consortium name="WormBaseParasite"/>
        </authorList>
    </citation>
    <scope>IDENTIFICATION</scope>
</reference>
<dbReference type="SMART" id="SM00328">
    <property type="entry name" value="BPI1"/>
    <property type="match status" value="1"/>
</dbReference>
<name>A0A1I8ACJ3_9BILA</name>
<dbReference type="PANTHER" id="PTHR10504">
    <property type="entry name" value="BACTERICIDAL PERMEABILITY-INCREASING BPI PROTEIN-RELATED"/>
    <property type="match status" value="1"/>
</dbReference>
<accession>A0A1I8ACJ3</accession>
<dbReference type="InterPro" id="IPR017943">
    <property type="entry name" value="Bactericidal_perm-incr_a/b_dom"/>
</dbReference>